<dbReference type="Pfam" id="PF05731">
    <property type="entry name" value="TROVE"/>
    <property type="match status" value="1"/>
</dbReference>
<organism evidence="8 9">
    <name type="scientific">Mytilus edulis</name>
    <name type="common">Blue mussel</name>
    <dbReference type="NCBI Taxonomy" id="6550"/>
    <lineage>
        <taxon>Eukaryota</taxon>
        <taxon>Metazoa</taxon>
        <taxon>Spiralia</taxon>
        <taxon>Lophotrochozoa</taxon>
        <taxon>Mollusca</taxon>
        <taxon>Bivalvia</taxon>
        <taxon>Autobranchia</taxon>
        <taxon>Pteriomorphia</taxon>
        <taxon>Mytilida</taxon>
        <taxon>Mytiloidea</taxon>
        <taxon>Mytilidae</taxon>
        <taxon>Mytilinae</taxon>
        <taxon>Mytilus</taxon>
    </lineage>
</organism>
<dbReference type="SUPFAM" id="SSF140864">
    <property type="entry name" value="TROVE domain-like"/>
    <property type="match status" value="1"/>
</dbReference>
<comment type="caution">
    <text evidence="8">The sequence shown here is derived from an EMBL/GenBank/DDBJ whole genome shotgun (WGS) entry which is preliminary data.</text>
</comment>
<proteinExistence type="inferred from homology"/>
<dbReference type="EMBL" id="CAJPWZ010001704">
    <property type="protein sequence ID" value="CAG2221886.1"/>
    <property type="molecule type" value="Genomic_DNA"/>
</dbReference>
<dbReference type="InterPro" id="IPR036465">
    <property type="entry name" value="vWFA_dom_sf"/>
</dbReference>
<keyword evidence="6" id="KW-0687">Ribonucleoprotein</keyword>
<accession>A0A8S3SM40</accession>
<keyword evidence="5" id="KW-0694">RNA-binding</keyword>
<dbReference type="Proteomes" id="UP000683360">
    <property type="component" value="Unassembled WGS sequence"/>
</dbReference>
<evidence type="ECO:0000256" key="2">
    <source>
        <dbReference type="ARBA" id="ARBA00007814"/>
    </source>
</evidence>
<evidence type="ECO:0000313" key="8">
    <source>
        <dbReference type="EMBL" id="CAG2221886.1"/>
    </source>
</evidence>
<dbReference type="Pfam" id="PF25045">
    <property type="entry name" value="vWA_Ro60"/>
    <property type="match status" value="1"/>
</dbReference>
<dbReference type="GO" id="GO:1990904">
    <property type="term" value="C:ribonucleoprotein complex"/>
    <property type="evidence" value="ECO:0007669"/>
    <property type="project" value="UniProtKB-KW"/>
</dbReference>
<reference evidence="8" key="1">
    <citation type="submission" date="2021-03" db="EMBL/GenBank/DDBJ databases">
        <authorList>
            <person name="Bekaert M."/>
        </authorList>
    </citation>
    <scope>NUCLEOTIDE SEQUENCE</scope>
</reference>
<dbReference type="Gene3D" id="3.40.50.410">
    <property type="entry name" value="von Willebrand factor, type A domain"/>
    <property type="match status" value="1"/>
</dbReference>
<dbReference type="SUPFAM" id="SSF53300">
    <property type="entry name" value="vWA-like"/>
    <property type="match status" value="1"/>
</dbReference>
<dbReference type="GO" id="GO:0046872">
    <property type="term" value="F:metal ion binding"/>
    <property type="evidence" value="ECO:0007669"/>
    <property type="project" value="UniProtKB-KW"/>
</dbReference>
<evidence type="ECO:0000256" key="4">
    <source>
        <dbReference type="ARBA" id="ARBA00022723"/>
    </source>
</evidence>
<dbReference type="GO" id="GO:0005737">
    <property type="term" value="C:cytoplasm"/>
    <property type="evidence" value="ECO:0007669"/>
    <property type="project" value="UniProtKB-SubCell"/>
</dbReference>
<evidence type="ECO:0000256" key="3">
    <source>
        <dbReference type="ARBA" id="ARBA00022490"/>
    </source>
</evidence>
<dbReference type="InterPro" id="IPR037214">
    <property type="entry name" value="TROVE_dom_sf"/>
</dbReference>
<evidence type="ECO:0000313" key="9">
    <source>
        <dbReference type="Proteomes" id="UP000683360"/>
    </source>
</evidence>
<evidence type="ECO:0000259" key="7">
    <source>
        <dbReference type="PROSITE" id="PS50988"/>
    </source>
</evidence>
<comment type="subcellular location">
    <subcellularLocation>
        <location evidence="1">Cytoplasm</location>
    </subcellularLocation>
</comment>
<dbReference type="InterPro" id="IPR040322">
    <property type="entry name" value="TROVE2"/>
</dbReference>
<evidence type="ECO:0000256" key="1">
    <source>
        <dbReference type="ARBA" id="ARBA00004496"/>
    </source>
</evidence>
<protein>
    <submittedName>
        <fullName evidence="8">TROVE2</fullName>
    </submittedName>
</protein>
<dbReference type="InterPro" id="IPR056800">
    <property type="entry name" value="vWA_Ro60"/>
</dbReference>
<dbReference type="PROSITE" id="PS50988">
    <property type="entry name" value="TROVE"/>
    <property type="match status" value="1"/>
</dbReference>
<gene>
    <name evidence="8" type="ORF">MEDL_35260</name>
</gene>
<name>A0A8S3SM40_MYTED</name>
<dbReference type="AlphaFoldDB" id="A0A8S3SM40"/>
<sequence>MFSSSQTSARDQRNIMLCLSAGTKMAAAVDDKDLKRCCRLLNYYTEGSVYKVLGRTYNKENAACLVHMLEEKRGKEILAEVEKYNDNCTPVQKDMLLFTVALCMKSKDSELKQHANKIFLLLCKTAKELFTFIQFHKKLSGDTNSRGYGRSLRRTLNEWYNRQDPMDLAILVMKESASGGWSHANVLRLAHIKGKSEGTAIILKYLVKGMEELKKLSEQPENVQKVVDYLKTIHSVRNSTDEHQVARLIEQHHLGKQQVLPALLNSKEIWGALVSEMSVGEVLENFNKLASVGFLEIAHDGSKKIVEMLRSEEILQKSNIQPIDVVMALSAYEHGKAGESDLDEERGKYKVNKQALPYWSPCWIKYQKSTVRGTQSLPSLVAASAIAMVTARKEDKVQLVYFADKATELTLTSESSLKEISEEISKQILVSAALPPVGSGDTPKQPCDLAAPIRWATENSKKIDVFINITDSLDRTGDITPSKALMQYRKEMNMPKAKLVSCGLCNANMKTADPNDPRMIDIAGFDATVPSIINKFILDEC</sequence>
<keyword evidence="9" id="KW-1185">Reference proteome</keyword>
<dbReference type="OrthoDB" id="6098064at2759"/>
<keyword evidence="3" id="KW-0963">Cytoplasm</keyword>
<dbReference type="InterPro" id="IPR008858">
    <property type="entry name" value="TROVE_dom"/>
</dbReference>
<feature type="domain" description="TROVE" evidence="7">
    <location>
        <begin position="17"/>
        <end position="396"/>
    </location>
</feature>
<evidence type="ECO:0000256" key="5">
    <source>
        <dbReference type="ARBA" id="ARBA00022884"/>
    </source>
</evidence>
<comment type="similarity">
    <text evidence="2">Belongs to the Ro 60 kDa family.</text>
</comment>
<dbReference type="PANTHER" id="PTHR14202:SF0">
    <property type="entry name" value="RNA-BINDING PROTEIN RO60"/>
    <property type="match status" value="1"/>
</dbReference>
<dbReference type="PANTHER" id="PTHR14202">
    <property type="entry name" value="60 KDA RIBONUCLEOPROTEIN SSA/RO"/>
    <property type="match status" value="1"/>
</dbReference>
<evidence type="ECO:0000256" key="6">
    <source>
        <dbReference type="ARBA" id="ARBA00023274"/>
    </source>
</evidence>
<keyword evidence="4" id="KW-0479">Metal-binding</keyword>
<dbReference type="GO" id="GO:0003723">
    <property type="term" value="F:RNA binding"/>
    <property type="evidence" value="ECO:0007669"/>
    <property type="project" value="UniProtKB-KW"/>
</dbReference>